<evidence type="ECO:0000313" key="5">
    <source>
        <dbReference type="EMBL" id="QUI24740.1"/>
    </source>
</evidence>
<dbReference type="InterPro" id="IPR018060">
    <property type="entry name" value="HTH_AraC"/>
</dbReference>
<dbReference type="SMART" id="SM00342">
    <property type="entry name" value="HTH_ARAC"/>
    <property type="match status" value="1"/>
</dbReference>
<dbReference type="InterPro" id="IPR009057">
    <property type="entry name" value="Homeodomain-like_sf"/>
</dbReference>
<name>A0A8J8MMZ1_9FIRM</name>
<dbReference type="GO" id="GO:0043565">
    <property type="term" value="F:sequence-specific DNA binding"/>
    <property type="evidence" value="ECO:0007669"/>
    <property type="project" value="InterPro"/>
</dbReference>
<sequence>MKIKKSIIQLDKKFPLEVQQQELLPYYDMHKIFHWHECLEISYVKAGYGQYHMKNRCYQMEPGDIIVINNIEPHYLEVYDKQMLQTVLVFNPTLVYSDLSNSLDYNYLQPFLERGSDFNNKLSRDHSFTAKIREQLIAIEEEYQEKPKGYQLMIKARLLMILTYLTRYFRDPEKNNKPNKQNLVRVEKVIEYIYQHYQDTIALKDIAGKLFITPQYFCTIFKETTGYTFNDYVNKIRINQSMIQLKESNKKITHIATECGFNNTTHFNTTFKKFTGKTPSRFRNQR</sequence>
<dbReference type="Pfam" id="PF02311">
    <property type="entry name" value="AraC_binding"/>
    <property type="match status" value="1"/>
</dbReference>
<keyword evidence="3" id="KW-0804">Transcription</keyword>
<proteinExistence type="predicted"/>
<dbReference type="SUPFAM" id="SSF46689">
    <property type="entry name" value="Homeodomain-like"/>
    <property type="match status" value="2"/>
</dbReference>
<dbReference type="Gene3D" id="1.10.10.60">
    <property type="entry name" value="Homeodomain-like"/>
    <property type="match status" value="2"/>
</dbReference>
<dbReference type="EMBL" id="CP058649">
    <property type="protein sequence ID" value="QUI24740.1"/>
    <property type="molecule type" value="Genomic_DNA"/>
</dbReference>
<organism evidence="5 6">
    <name type="scientific">Vallitalea pronyensis</name>
    <dbReference type="NCBI Taxonomy" id="1348613"/>
    <lineage>
        <taxon>Bacteria</taxon>
        <taxon>Bacillati</taxon>
        <taxon>Bacillota</taxon>
        <taxon>Clostridia</taxon>
        <taxon>Lachnospirales</taxon>
        <taxon>Vallitaleaceae</taxon>
        <taxon>Vallitalea</taxon>
    </lineage>
</organism>
<dbReference type="SUPFAM" id="SSF51215">
    <property type="entry name" value="Regulatory protein AraC"/>
    <property type="match status" value="1"/>
</dbReference>
<dbReference type="KEGG" id="vpy:HZI73_21630"/>
<dbReference type="PANTHER" id="PTHR43280">
    <property type="entry name" value="ARAC-FAMILY TRANSCRIPTIONAL REGULATOR"/>
    <property type="match status" value="1"/>
</dbReference>
<protein>
    <submittedName>
        <fullName evidence="5">Helix-turn-helix transcriptional regulator</fullName>
    </submittedName>
</protein>
<dbReference type="InterPro" id="IPR003313">
    <property type="entry name" value="AraC-bd"/>
</dbReference>
<accession>A0A8J8MMZ1</accession>
<dbReference type="PRINTS" id="PR00032">
    <property type="entry name" value="HTHARAC"/>
</dbReference>
<evidence type="ECO:0000313" key="6">
    <source>
        <dbReference type="Proteomes" id="UP000683246"/>
    </source>
</evidence>
<dbReference type="Pfam" id="PF12833">
    <property type="entry name" value="HTH_18"/>
    <property type="match status" value="1"/>
</dbReference>
<gene>
    <name evidence="5" type="ORF">HZI73_21630</name>
</gene>
<dbReference type="PANTHER" id="PTHR43280:SF34">
    <property type="entry name" value="ARAC-FAMILY TRANSCRIPTIONAL REGULATOR"/>
    <property type="match status" value="1"/>
</dbReference>
<dbReference type="GO" id="GO:0003700">
    <property type="term" value="F:DNA-binding transcription factor activity"/>
    <property type="evidence" value="ECO:0007669"/>
    <property type="project" value="InterPro"/>
</dbReference>
<reference evidence="5" key="1">
    <citation type="submission" date="2020-07" db="EMBL/GenBank/DDBJ databases">
        <title>Vallitalea pronyensis genome.</title>
        <authorList>
            <person name="Postec A."/>
        </authorList>
    </citation>
    <scope>NUCLEOTIDE SEQUENCE</scope>
    <source>
        <strain evidence="5">FatNI3</strain>
    </source>
</reference>
<keyword evidence="6" id="KW-1185">Reference proteome</keyword>
<keyword evidence="1" id="KW-0805">Transcription regulation</keyword>
<evidence type="ECO:0000259" key="4">
    <source>
        <dbReference type="PROSITE" id="PS01124"/>
    </source>
</evidence>
<dbReference type="Gene3D" id="2.60.120.10">
    <property type="entry name" value="Jelly Rolls"/>
    <property type="match status" value="1"/>
</dbReference>
<evidence type="ECO:0000256" key="2">
    <source>
        <dbReference type="ARBA" id="ARBA00023125"/>
    </source>
</evidence>
<dbReference type="InterPro" id="IPR037923">
    <property type="entry name" value="HTH-like"/>
</dbReference>
<dbReference type="AlphaFoldDB" id="A0A8J8MMZ1"/>
<dbReference type="InterPro" id="IPR020449">
    <property type="entry name" value="Tscrpt_reg_AraC-type_HTH"/>
</dbReference>
<dbReference type="RefSeq" id="WP_212695435.1">
    <property type="nucleotide sequence ID" value="NZ_CP058649.1"/>
</dbReference>
<evidence type="ECO:0000256" key="1">
    <source>
        <dbReference type="ARBA" id="ARBA00023015"/>
    </source>
</evidence>
<dbReference type="InterPro" id="IPR014710">
    <property type="entry name" value="RmlC-like_jellyroll"/>
</dbReference>
<keyword evidence="2" id="KW-0238">DNA-binding</keyword>
<dbReference type="PROSITE" id="PS01124">
    <property type="entry name" value="HTH_ARAC_FAMILY_2"/>
    <property type="match status" value="1"/>
</dbReference>
<feature type="domain" description="HTH araC/xylS-type" evidence="4">
    <location>
        <begin position="187"/>
        <end position="285"/>
    </location>
</feature>
<evidence type="ECO:0000256" key="3">
    <source>
        <dbReference type="ARBA" id="ARBA00023163"/>
    </source>
</evidence>
<dbReference type="Proteomes" id="UP000683246">
    <property type="component" value="Chromosome"/>
</dbReference>